<feature type="repeat" description="WD" evidence="4">
    <location>
        <begin position="109"/>
        <end position="136"/>
    </location>
</feature>
<protein>
    <recommendedName>
        <fullName evidence="6">Scaffold protein Nfu/NifU N-terminal domain-containing protein</fullName>
    </recommendedName>
</protein>
<feature type="region of interest" description="Disordered" evidence="5">
    <location>
        <begin position="336"/>
        <end position="355"/>
    </location>
</feature>
<dbReference type="PROSITE" id="PS50294">
    <property type="entry name" value="WD_REPEATS_REGION"/>
    <property type="match status" value="1"/>
</dbReference>
<keyword evidence="2 4" id="KW-0853">WD repeat</keyword>
<dbReference type="FunFam" id="3.30.300.130:FF:000001">
    <property type="entry name" value="NFU1 iron-sulfur cluster scaffold"/>
    <property type="match status" value="1"/>
</dbReference>
<dbReference type="GO" id="GO:0005506">
    <property type="term" value="F:iron ion binding"/>
    <property type="evidence" value="ECO:0007669"/>
    <property type="project" value="InterPro"/>
</dbReference>
<dbReference type="Proteomes" id="UP000716291">
    <property type="component" value="Unassembled WGS sequence"/>
</dbReference>
<name>A0A9P6WZE1_RHIOR</name>
<dbReference type="PANTHER" id="PTHR11178:SF1">
    <property type="entry name" value="NFU1 IRON-SULFUR CLUSTER SCAFFOLD HOMOLOG, MITOCHONDRIAL"/>
    <property type="match status" value="1"/>
</dbReference>
<dbReference type="GO" id="GO:0016226">
    <property type="term" value="P:iron-sulfur cluster assembly"/>
    <property type="evidence" value="ECO:0007669"/>
    <property type="project" value="InterPro"/>
</dbReference>
<gene>
    <name evidence="7" type="ORF">G6F64_011593</name>
</gene>
<keyword evidence="3" id="KW-0677">Repeat</keyword>
<evidence type="ECO:0000256" key="5">
    <source>
        <dbReference type="SAM" id="MobiDB-lite"/>
    </source>
</evidence>
<dbReference type="Pfam" id="PF08712">
    <property type="entry name" value="Nfu_N"/>
    <property type="match status" value="1"/>
</dbReference>
<dbReference type="Gene3D" id="3.30.300.130">
    <property type="entry name" value="Fe-S cluster assembly (FSCA)"/>
    <property type="match status" value="1"/>
</dbReference>
<dbReference type="InterPro" id="IPR014824">
    <property type="entry name" value="Nfu/NifU_N"/>
</dbReference>
<evidence type="ECO:0000256" key="4">
    <source>
        <dbReference type="PROSITE-ProRule" id="PRU00221"/>
    </source>
</evidence>
<comment type="similarity">
    <text evidence="1">Belongs to the NifU family.</text>
</comment>
<proteinExistence type="inferred from homology"/>
<dbReference type="EMBL" id="JAANQT010002908">
    <property type="protein sequence ID" value="KAG1301672.1"/>
    <property type="molecule type" value="Genomic_DNA"/>
</dbReference>
<feature type="repeat" description="WD" evidence="4">
    <location>
        <begin position="137"/>
        <end position="176"/>
    </location>
</feature>
<evidence type="ECO:0000256" key="3">
    <source>
        <dbReference type="ARBA" id="ARBA00022737"/>
    </source>
</evidence>
<dbReference type="InterPro" id="IPR001680">
    <property type="entry name" value="WD40_rpt"/>
</dbReference>
<feature type="compositionally biased region" description="Basic and acidic residues" evidence="5">
    <location>
        <begin position="338"/>
        <end position="348"/>
    </location>
</feature>
<dbReference type="SUPFAM" id="SSF110836">
    <property type="entry name" value="Hypothetical protein SAV1430"/>
    <property type="match status" value="1"/>
</dbReference>
<dbReference type="InterPro" id="IPR036498">
    <property type="entry name" value="Nfu/NifU_N_sf"/>
</dbReference>
<dbReference type="Pfam" id="PF01106">
    <property type="entry name" value="NifU"/>
    <property type="match status" value="1"/>
</dbReference>
<organism evidence="7 8">
    <name type="scientific">Rhizopus oryzae</name>
    <name type="common">Mucormycosis agent</name>
    <name type="synonym">Rhizopus arrhizus var. delemar</name>
    <dbReference type="NCBI Taxonomy" id="64495"/>
    <lineage>
        <taxon>Eukaryota</taxon>
        <taxon>Fungi</taxon>
        <taxon>Fungi incertae sedis</taxon>
        <taxon>Mucoromycota</taxon>
        <taxon>Mucoromycotina</taxon>
        <taxon>Mucoromycetes</taxon>
        <taxon>Mucorales</taxon>
        <taxon>Mucorineae</taxon>
        <taxon>Rhizopodaceae</taxon>
        <taxon>Rhizopus</taxon>
    </lineage>
</organism>
<keyword evidence="8" id="KW-1185">Reference proteome</keyword>
<evidence type="ECO:0000256" key="2">
    <source>
        <dbReference type="ARBA" id="ARBA00022574"/>
    </source>
</evidence>
<dbReference type="PROSITE" id="PS00678">
    <property type="entry name" value="WD_REPEATS_1"/>
    <property type="match status" value="1"/>
</dbReference>
<dbReference type="InterPro" id="IPR036322">
    <property type="entry name" value="WD40_repeat_dom_sf"/>
</dbReference>
<reference evidence="7" key="1">
    <citation type="journal article" date="2020" name="Microb. Genom.">
        <title>Genetic diversity of clinical and environmental Mucorales isolates obtained from an investigation of mucormycosis cases among solid organ transplant recipients.</title>
        <authorList>
            <person name="Nguyen M.H."/>
            <person name="Kaul D."/>
            <person name="Muto C."/>
            <person name="Cheng S.J."/>
            <person name="Richter R.A."/>
            <person name="Bruno V.M."/>
            <person name="Liu G."/>
            <person name="Beyhan S."/>
            <person name="Sundermann A.J."/>
            <person name="Mounaud S."/>
            <person name="Pasculle A.W."/>
            <person name="Nierman W.C."/>
            <person name="Driscoll E."/>
            <person name="Cumbie R."/>
            <person name="Clancy C.J."/>
            <person name="Dupont C.L."/>
        </authorList>
    </citation>
    <scope>NUCLEOTIDE SEQUENCE</scope>
    <source>
        <strain evidence="7">GL11</strain>
    </source>
</reference>
<dbReference type="AlphaFoldDB" id="A0A9P6WZE1"/>
<feature type="domain" description="Scaffold protein Nfu/NifU N-terminal" evidence="6">
    <location>
        <begin position="516"/>
        <end position="602"/>
    </location>
</feature>
<dbReference type="InterPro" id="IPR034904">
    <property type="entry name" value="FSCA_dom_sf"/>
</dbReference>
<dbReference type="SMART" id="SM00932">
    <property type="entry name" value="Nfu_N"/>
    <property type="match status" value="1"/>
</dbReference>
<dbReference type="Pfam" id="PF00400">
    <property type="entry name" value="WD40"/>
    <property type="match status" value="2"/>
</dbReference>
<comment type="caution">
    <text evidence="7">The sequence shown here is derived from an EMBL/GenBank/DDBJ whole genome shotgun (WGS) entry which is preliminary data.</text>
</comment>
<evidence type="ECO:0000313" key="7">
    <source>
        <dbReference type="EMBL" id="KAG1301672.1"/>
    </source>
</evidence>
<dbReference type="PANTHER" id="PTHR11178">
    <property type="entry name" value="IRON-SULFUR CLUSTER SCAFFOLD PROTEIN NFU-RELATED"/>
    <property type="match status" value="1"/>
</dbReference>
<accession>A0A9P6WZE1</accession>
<dbReference type="GO" id="GO:0005739">
    <property type="term" value="C:mitochondrion"/>
    <property type="evidence" value="ECO:0007669"/>
    <property type="project" value="TreeGrafter"/>
</dbReference>
<dbReference type="GO" id="GO:0051536">
    <property type="term" value="F:iron-sulfur cluster binding"/>
    <property type="evidence" value="ECO:0007669"/>
    <property type="project" value="InterPro"/>
</dbReference>
<dbReference type="SUPFAM" id="SSF50978">
    <property type="entry name" value="WD40 repeat-like"/>
    <property type="match status" value="1"/>
</dbReference>
<sequence length="720" mass="81111">MYRITKNWYQGNCVGYYPRINTDRSTDMGVACTIVGDLQEQGMFTSLTLTRGSLIIRSNPNYSSASQQSLMIQSPFTRQKQHIYWSSVQLPGWPEAAASHTVVCHYSLPSSSWLVTGALNGTVAVWDLERNSLVRMWHGHRGRVLCISMNDEVVLSGGSDSMIQVWDLEKTNKVKSCQRPTQRGMIDISRYLSERSDWYQGVGEIAIHRDLVACAPDASGPILLFSLLTGSLVYELQVPQEPTVRTTWAAEDITSFTRLCLTPFFLLTRGRISNKTNDIKTVPSTKNVFLDRKKVSNQKPKKAGYMTVLSDHTPPPVAQMTPYQLYLYYQSLNNGEESSGRNDNSRSEEELDSSTIPETSACIHVWDLQTGKIAYRLLPILPNVNQHYSITDIQLSPDYSKVFASIQIRGQTHSEEHLYCWDFSSTNWESSEVVQDFKALELDSRDPIQQKIGKSWVCFILILRNLKRLAPLKVIPQISKQVQRKTIMTRAHNIWAGRTQHVPSLLGRQQARSMFIQTEETPNNDSLKFIPGVPVLGSGSAEFLDVRSSMKSPLAKQLFQIEGITGVFFGPDFITISKDAVAEWQLMKPDIYSAIMDHFASGQSIVYDDQDLAASDTTILPDDPEEVQMIKELLDTRIRPSIQEDGGDIEYCGFENGIVKLKLKGSCRGCDSATVTLKNGIENMLMHYIPEVQAVEQVIDENESVAIEEFDKLEEKLGEK</sequence>
<evidence type="ECO:0000259" key="6">
    <source>
        <dbReference type="SMART" id="SM00932"/>
    </source>
</evidence>
<dbReference type="FunFam" id="3.30.1370.70:FF:000001">
    <property type="entry name" value="NifU-like protein 4, mitochondrial"/>
    <property type="match status" value="1"/>
</dbReference>
<dbReference type="PROSITE" id="PS50082">
    <property type="entry name" value="WD_REPEATS_2"/>
    <property type="match status" value="2"/>
</dbReference>
<dbReference type="SMART" id="SM00320">
    <property type="entry name" value="WD40"/>
    <property type="match status" value="2"/>
</dbReference>
<dbReference type="OrthoDB" id="1602884at2759"/>
<evidence type="ECO:0000313" key="8">
    <source>
        <dbReference type="Proteomes" id="UP000716291"/>
    </source>
</evidence>
<evidence type="ECO:0000256" key="1">
    <source>
        <dbReference type="ARBA" id="ARBA00006420"/>
    </source>
</evidence>
<dbReference type="InterPro" id="IPR001075">
    <property type="entry name" value="NIF_FeS_clus_asmbl_NifU_C"/>
</dbReference>
<dbReference type="Gene3D" id="2.130.10.10">
    <property type="entry name" value="YVTN repeat-like/Quinoprotein amine dehydrogenase"/>
    <property type="match status" value="1"/>
</dbReference>
<dbReference type="SUPFAM" id="SSF117916">
    <property type="entry name" value="Fe-S cluster assembly (FSCA) domain-like"/>
    <property type="match status" value="1"/>
</dbReference>
<dbReference type="Gene3D" id="3.30.1370.70">
    <property type="entry name" value="Scaffold protein Nfu/NifU, N-terminal domain"/>
    <property type="match status" value="1"/>
</dbReference>
<dbReference type="InterPro" id="IPR019775">
    <property type="entry name" value="WD40_repeat_CS"/>
</dbReference>
<dbReference type="InterPro" id="IPR015943">
    <property type="entry name" value="WD40/YVTN_repeat-like_dom_sf"/>
</dbReference>